<dbReference type="Pfam" id="PF01832">
    <property type="entry name" value="Glucosaminidase"/>
    <property type="match status" value="1"/>
</dbReference>
<feature type="domain" description="SH3b" evidence="9">
    <location>
        <begin position="645"/>
        <end position="715"/>
    </location>
</feature>
<dbReference type="Proteomes" id="UP000287156">
    <property type="component" value="Unassembled WGS sequence"/>
</dbReference>
<feature type="signal peptide" evidence="7">
    <location>
        <begin position="1"/>
        <end position="23"/>
    </location>
</feature>
<feature type="compositionally biased region" description="Basic and acidic residues" evidence="6">
    <location>
        <begin position="71"/>
        <end position="103"/>
    </location>
</feature>
<dbReference type="RefSeq" id="WP_126050651.1">
    <property type="nucleotide sequence ID" value="NZ_QYTV02000004.1"/>
</dbReference>
<evidence type="ECO:0000256" key="1">
    <source>
        <dbReference type="ARBA" id="ARBA00004613"/>
    </source>
</evidence>
<dbReference type="Gene3D" id="1.10.530.10">
    <property type="match status" value="1"/>
</dbReference>
<dbReference type="InterPro" id="IPR003646">
    <property type="entry name" value="SH3-like_bac-type"/>
</dbReference>
<dbReference type="SMART" id="SM00047">
    <property type="entry name" value="LYZ2"/>
    <property type="match status" value="1"/>
</dbReference>
<keyword evidence="4" id="KW-0378">Hydrolase</keyword>
<dbReference type="PROSITE" id="PS51781">
    <property type="entry name" value="SH3B"/>
    <property type="match status" value="1"/>
</dbReference>
<dbReference type="GO" id="GO:0004040">
    <property type="term" value="F:amidase activity"/>
    <property type="evidence" value="ECO:0007669"/>
    <property type="project" value="InterPro"/>
</dbReference>
<dbReference type="InterPro" id="IPR002901">
    <property type="entry name" value="MGlyc_endo_b_GlcNAc-like_dom"/>
</dbReference>
<gene>
    <name evidence="10" type="ORF">D4T97_011095</name>
</gene>
<dbReference type="GO" id="GO:0005576">
    <property type="term" value="C:extracellular region"/>
    <property type="evidence" value="ECO:0007669"/>
    <property type="project" value="UniProtKB-SubCell"/>
</dbReference>
<feature type="domain" description="GW" evidence="8">
    <location>
        <begin position="296"/>
        <end position="374"/>
    </location>
</feature>
<keyword evidence="2" id="KW-0964">Secreted</keyword>
<evidence type="ECO:0000256" key="2">
    <source>
        <dbReference type="ARBA" id="ARBA00022525"/>
    </source>
</evidence>
<dbReference type="Pfam" id="PF13457">
    <property type="entry name" value="GW"/>
    <property type="match status" value="4"/>
</dbReference>
<evidence type="ECO:0000259" key="8">
    <source>
        <dbReference type="PROSITE" id="PS51780"/>
    </source>
</evidence>
<feature type="chain" id="PRO_5019558621" evidence="7">
    <location>
        <begin position="24"/>
        <end position="978"/>
    </location>
</feature>
<dbReference type="GO" id="GO:0071555">
    <property type="term" value="P:cell wall organization"/>
    <property type="evidence" value="ECO:0007669"/>
    <property type="project" value="UniProtKB-KW"/>
</dbReference>
<evidence type="ECO:0000256" key="3">
    <source>
        <dbReference type="ARBA" id="ARBA00022729"/>
    </source>
</evidence>
<comment type="subcellular location">
    <subcellularLocation>
        <location evidence="1">Secreted</location>
    </subcellularLocation>
</comment>
<evidence type="ECO:0000256" key="7">
    <source>
        <dbReference type="SAM" id="SignalP"/>
    </source>
</evidence>
<dbReference type="Gene3D" id="2.30.30.170">
    <property type="match status" value="6"/>
</dbReference>
<evidence type="ECO:0000256" key="6">
    <source>
        <dbReference type="SAM" id="MobiDB-lite"/>
    </source>
</evidence>
<protein>
    <submittedName>
        <fullName evidence="10">Mannosyl-glycoprotein endo-beta-N-acetylglucosamidase</fullName>
    </submittedName>
</protein>
<dbReference type="PANTHER" id="PTHR34408:SF1">
    <property type="entry name" value="GLYCOSYL HYDROLASE FAMILY 19 DOMAIN-CONTAINING PROTEIN HI_1415"/>
    <property type="match status" value="1"/>
</dbReference>
<evidence type="ECO:0000313" key="10">
    <source>
        <dbReference type="EMBL" id="RST74214.1"/>
    </source>
</evidence>
<dbReference type="EMBL" id="QYTV02000004">
    <property type="protein sequence ID" value="RST74214.1"/>
    <property type="molecule type" value="Genomic_DNA"/>
</dbReference>
<keyword evidence="5" id="KW-0961">Cell wall biogenesis/degradation</keyword>
<dbReference type="SMART" id="SM00287">
    <property type="entry name" value="SH3b"/>
    <property type="match status" value="2"/>
</dbReference>
<comment type="caution">
    <text evidence="10">The sequence shown here is derived from an EMBL/GenBank/DDBJ whole genome shotgun (WGS) entry which is preliminary data.</text>
</comment>
<dbReference type="InterPro" id="IPR038200">
    <property type="entry name" value="GW_dom_sf"/>
</dbReference>
<dbReference type="InterPro" id="IPR025987">
    <property type="entry name" value="GW_dom"/>
</dbReference>
<dbReference type="Pfam" id="PF08239">
    <property type="entry name" value="SH3_3"/>
    <property type="match status" value="2"/>
</dbReference>
<dbReference type="PROSITE" id="PS51780">
    <property type="entry name" value="GW"/>
    <property type="match status" value="1"/>
</dbReference>
<organism evidence="10 11">
    <name type="scientific">Siminovitchia acidinfaciens</name>
    <dbReference type="NCBI Taxonomy" id="2321395"/>
    <lineage>
        <taxon>Bacteria</taxon>
        <taxon>Bacillati</taxon>
        <taxon>Bacillota</taxon>
        <taxon>Bacilli</taxon>
        <taxon>Bacillales</taxon>
        <taxon>Bacillaceae</taxon>
        <taxon>Siminovitchia</taxon>
    </lineage>
</organism>
<keyword evidence="3 7" id="KW-0732">Signal</keyword>
<accession>A0A429XZI6</accession>
<keyword evidence="11" id="KW-1185">Reference proteome</keyword>
<reference evidence="10" key="1">
    <citation type="submission" date="2018-12" db="EMBL/GenBank/DDBJ databases">
        <authorList>
            <person name="Sun L."/>
            <person name="Chen Z."/>
        </authorList>
    </citation>
    <scope>NUCLEOTIDE SEQUENCE [LARGE SCALE GENOMIC DNA]</scope>
    <source>
        <strain evidence="10">3-2-2</strain>
    </source>
</reference>
<name>A0A429XZI6_9BACI</name>
<proteinExistence type="predicted"/>
<evidence type="ECO:0000259" key="9">
    <source>
        <dbReference type="PROSITE" id="PS51781"/>
    </source>
</evidence>
<dbReference type="InterPro" id="IPR052354">
    <property type="entry name" value="Cell_Wall_Dynamics_Protein"/>
</dbReference>
<evidence type="ECO:0000256" key="4">
    <source>
        <dbReference type="ARBA" id="ARBA00022801"/>
    </source>
</evidence>
<dbReference type="Gene3D" id="2.30.30.40">
    <property type="entry name" value="SH3 Domains"/>
    <property type="match status" value="2"/>
</dbReference>
<dbReference type="AlphaFoldDB" id="A0A429XZI6"/>
<dbReference type="PANTHER" id="PTHR34408">
    <property type="entry name" value="FAMILY PROTEIN, PUTATIVE-RELATED"/>
    <property type="match status" value="1"/>
</dbReference>
<sequence>MRKLSFFIAILLIFSSFPNHLLAEEVINEQTDSESIPAINNSEKESNPSPENEETTEIKVESQFDVSSPVVEKKEETGKIEDSTEAPSKKESHEELDTSKPIKENIKVKESIVEDNNSGKAILDVQSGENQAFQIQATNEIEEKGTSRLGHIRNSNVKIYSDLSLQSSIIAGPTYTHHVYYIKKQAIVKGQTYYLISRQPSSVRGIVGWVRALDLSTQQHLLADKSAKTFYIKGTGSAYSKAWGGRKDFIYPDLSKYKGQMFAVHLTETVGNNIWYRGKLNGKTVWIHSGNVFEVKESKTSKLGHIRSSKVRIYNDLGLNSSIGAGSTYTNYVYYIKKQALINGETYYLISKQPSSERGVIGWVKASDLSTQSHLVVDKQPKTFFIIGTGSAYSKAWGGRKDYIYSDLAKYKDHAFQVHLTESVGKNVWYRGKLKGKTVWIHSKYVGESKESKTSRLGHLKSSKVKIYRPDFSSAFTAGSTYTHSVYYIKKQSIINGQTFYLISKEPSSIKGLIGWVKAADITSHPHVVVDKENKTFYLKGTGSAYSKAWGGRKDYIYPDLKKYSNQAFNVQLTEKVGTSIWYRGKINGKTVWVRFSEVKDSSTRYTDYNLTFQEAVNIQMKRSPQTDKYRNQNAFIHKDFVDIVRSGVITGSLVRLRTTPEFGDNISTTVNSGTKVTILGTVDGDLHEGSRTWYKINYNKSTLYVHSSLVNPNAMVGTTTANVNIRESASSNSHVYATLPKGTQVNIIKEGSTWHEISYGAWRNAKASDVEQYLNPNENSPYQHLLLTSSVGVGATELNKVLVGKGVLQGLGQAFIDGGKRHSVNEIYLISHALLETGQGTSNLAKGIEVGKDSSGKAVLVTSSNRKSLKDIKKVYNMFGIKAYDSCPNTCGAIHAYEQGWDTPYKAVVGGAKFIGEDYIHNQYNQNTIYKMRWNFIYPPKQYATDVGWAVKQTARIKSLYDQLINPSLEFDIPRFK</sequence>
<evidence type="ECO:0000256" key="5">
    <source>
        <dbReference type="ARBA" id="ARBA00023316"/>
    </source>
</evidence>
<dbReference type="OrthoDB" id="9816557at2"/>
<feature type="region of interest" description="Disordered" evidence="6">
    <location>
        <begin position="31"/>
        <end position="103"/>
    </location>
</feature>
<evidence type="ECO:0000313" key="11">
    <source>
        <dbReference type="Proteomes" id="UP000287156"/>
    </source>
</evidence>